<feature type="domain" description="PRD" evidence="7">
    <location>
        <begin position="476"/>
        <end position="580"/>
    </location>
</feature>
<dbReference type="Proteomes" id="UP000199662">
    <property type="component" value="Unassembled WGS sequence"/>
</dbReference>
<dbReference type="CDD" id="cd00211">
    <property type="entry name" value="PTS_IIA_fru"/>
    <property type="match status" value="1"/>
</dbReference>
<dbReference type="InterPro" id="IPR027417">
    <property type="entry name" value="P-loop_NTPase"/>
</dbReference>
<dbReference type="InterPro" id="IPR016152">
    <property type="entry name" value="PTrfase/Anion_transptr"/>
</dbReference>
<keyword evidence="1" id="KW-0808">Transferase</keyword>
<dbReference type="SMART" id="SM00382">
    <property type="entry name" value="AAA"/>
    <property type="match status" value="1"/>
</dbReference>
<proteinExistence type="predicted"/>
<dbReference type="GO" id="GO:0005524">
    <property type="term" value="F:ATP binding"/>
    <property type="evidence" value="ECO:0007669"/>
    <property type="project" value="UniProtKB-KW"/>
</dbReference>
<dbReference type="Pfam" id="PF03610">
    <property type="entry name" value="EIIA-man"/>
    <property type="match status" value="1"/>
</dbReference>
<evidence type="ECO:0000256" key="3">
    <source>
        <dbReference type="ARBA" id="ARBA00022840"/>
    </source>
</evidence>
<dbReference type="GO" id="GO:0003677">
    <property type="term" value="F:DNA binding"/>
    <property type="evidence" value="ECO:0007669"/>
    <property type="project" value="UniProtKB-KW"/>
</dbReference>
<dbReference type="SUPFAM" id="SSF52540">
    <property type="entry name" value="P-loop containing nucleoside triphosphate hydrolases"/>
    <property type="match status" value="1"/>
</dbReference>
<name>A0A1H7ARA0_9FIRM</name>
<dbReference type="Gene3D" id="3.40.50.300">
    <property type="entry name" value="P-loop containing nucleotide triphosphate hydrolases"/>
    <property type="match status" value="1"/>
</dbReference>
<dbReference type="PROSITE" id="PS00676">
    <property type="entry name" value="SIGMA54_INTERACT_2"/>
    <property type="match status" value="1"/>
</dbReference>
<dbReference type="PANTHER" id="PTHR32071">
    <property type="entry name" value="TRANSCRIPTIONAL REGULATORY PROTEIN"/>
    <property type="match status" value="1"/>
</dbReference>
<gene>
    <name evidence="8" type="ORF">SAMN05660742_113105</name>
</gene>
<organism evidence="8 9">
    <name type="scientific">Propionispira arboris</name>
    <dbReference type="NCBI Taxonomy" id="84035"/>
    <lineage>
        <taxon>Bacteria</taxon>
        <taxon>Bacillati</taxon>
        <taxon>Bacillota</taxon>
        <taxon>Negativicutes</taxon>
        <taxon>Selenomonadales</taxon>
        <taxon>Selenomonadaceae</taxon>
        <taxon>Propionispira</taxon>
    </lineage>
</organism>
<feature type="domain" description="PTS EIIA type-4" evidence="6">
    <location>
        <begin position="583"/>
        <end position="716"/>
    </location>
</feature>
<dbReference type="Gene3D" id="3.40.930.10">
    <property type="entry name" value="Mannitol-specific EII, Chain A"/>
    <property type="match status" value="1"/>
</dbReference>
<dbReference type="InterPro" id="IPR003593">
    <property type="entry name" value="AAA+_ATPase"/>
</dbReference>
<dbReference type="PANTHER" id="PTHR32071:SF38">
    <property type="entry name" value="PSP OPERON TRANSCRIPTIONAL ACTIVATOR"/>
    <property type="match status" value="1"/>
</dbReference>
<dbReference type="Gene3D" id="3.40.50.510">
    <property type="entry name" value="Phosphotransferase system, mannose-type IIA component"/>
    <property type="match status" value="1"/>
</dbReference>
<keyword evidence="2" id="KW-0547">Nucleotide-binding</keyword>
<dbReference type="PROSITE" id="PS51094">
    <property type="entry name" value="PTS_EIIA_TYPE_2"/>
    <property type="match status" value="1"/>
</dbReference>
<dbReference type="InterPro" id="IPR025943">
    <property type="entry name" value="Sigma_54_int_dom_ATP-bd_2"/>
</dbReference>
<keyword evidence="3" id="KW-0067">ATP-binding</keyword>
<dbReference type="EMBL" id="FNZK01000013">
    <property type="protein sequence ID" value="SEJ67838.1"/>
    <property type="molecule type" value="Genomic_DNA"/>
</dbReference>
<dbReference type="InterPro" id="IPR036662">
    <property type="entry name" value="PTS_EIIA_man-typ_sf"/>
</dbReference>
<dbReference type="CDD" id="cd00009">
    <property type="entry name" value="AAA"/>
    <property type="match status" value="1"/>
</dbReference>
<reference evidence="8 9" key="1">
    <citation type="submission" date="2016-10" db="EMBL/GenBank/DDBJ databases">
        <authorList>
            <person name="de Groot N.N."/>
        </authorList>
    </citation>
    <scope>NUCLEOTIDE SEQUENCE [LARGE SCALE GENOMIC DNA]</scope>
    <source>
        <strain evidence="8 9">DSM 2179</strain>
    </source>
</reference>
<dbReference type="GO" id="GO:0016020">
    <property type="term" value="C:membrane"/>
    <property type="evidence" value="ECO:0007669"/>
    <property type="project" value="InterPro"/>
</dbReference>
<keyword evidence="9" id="KW-1185">Reference proteome</keyword>
<accession>A0A1H7ARA0</accession>
<evidence type="ECO:0000256" key="1">
    <source>
        <dbReference type="ARBA" id="ARBA00022679"/>
    </source>
</evidence>
<dbReference type="InterPro" id="IPR004701">
    <property type="entry name" value="PTS_EIIA_man-typ"/>
</dbReference>
<dbReference type="PROSITE" id="PS50045">
    <property type="entry name" value="SIGMA54_INTERACT_4"/>
    <property type="match status" value="1"/>
</dbReference>
<evidence type="ECO:0000313" key="9">
    <source>
        <dbReference type="Proteomes" id="UP000199662"/>
    </source>
</evidence>
<evidence type="ECO:0000259" key="7">
    <source>
        <dbReference type="PROSITE" id="PS51372"/>
    </source>
</evidence>
<dbReference type="RefSeq" id="WP_091832641.1">
    <property type="nucleotide sequence ID" value="NZ_FNZK01000013.1"/>
</dbReference>
<dbReference type="InterPro" id="IPR011608">
    <property type="entry name" value="PRD"/>
</dbReference>
<dbReference type="Gene3D" id="1.10.1790.10">
    <property type="entry name" value="PRD domain"/>
    <property type="match status" value="1"/>
</dbReference>
<dbReference type="GO" id="GO:0009401">
    <property type="term" value="P:phosphoenolpyruvate-dependent sugar phosphotransferase system"/>
    <property type="evidence" value="ECO:0007669"/>
    <property type="project" value="InterPro"/>
</dbReference>
<dbReference type="STRING" id="84035.SAMN05660742_113105"/>
<dbReference type="PROSITE" id="PS51096">
    <property type="entry name" value="PTS_EIIA_TYPE_4"/>
    <property type="match status" value="1"/>
</dbReference>
<dbReference type="InterPro" id="IPR002178">
    <property type="entry name" value="PTS_EIIA_type-2_dom"/>
</dbReference>
<dbReference type="Pfam" id="PF00874">
    <property type="entry name" value="PRD"/>
    <property type="match status" value="1"/>
</dbReference>
<dbReference type="SUPFAM" id="SSF53062">
    <property type="entry name" value="PTS system fructose IIA component-like"/>
    <property type="match status" value="1"/>
</dbReference>
<dbReference type="GO" id="GO:0016740">
    <property type="term" value="F:transferase activity"/>
    <property type="evidence" value="ECO:0007669"/>
    <property type="project" value="UniProtKB-KW"/>
</dbReference>
<evidence type="ECO:0000259" key="4">
    <source>
        <dbReference type="PROSITE" id="PS50045"/>
    </source>
</evidence>
<evidence type="ECO:0000259" key="5">
    <source>
        <dbReference type="PROSITE" id="PS51094"/>
    </source>
</evidence>
<feature type="domain" description="PTS EIIA type-2" evidence="5">
    <location>
        <begin position="826"/>
        <end position="963"/>
    </location>
</feature>
<dbReference type="AlphaFoldDB" id="A0A1H7ARA0"/>
<keyword evidence="8" id="KW-0238">DNA-binding</keyword>
<evidence type="ECO:0000259" key="6">
    <source>
        <dbReference type="PROSITE" id="PS51096"/>
    </source>
</evidence>
<dbReference type="InterPro" id="IPR036634">
    <property type="entry name" value="PRD_sf"/>
</dbReference>
<sequence>MEENLRLLIANENKFNPYTDDSLALMLKTSRQNIIKIRKQLNIPSYNLRRLPYLKDKIREFISEEKNISDRKLVKSIQNLGFDISTFSVSIIRKELGEIEEIDENTQTNDNDVFCHIIGFNGSIFPKIMQAKAAILYPPNGLHTLIIGQTGTGKSQLAMAMFEFAKKIERVKPKSLIRFNCADYSNNPQLLLSQLFGHVKGAYTGAETEKKGLIEKADGGIIFLDEIHRLPVEGQEMLFSIIDNGVFRKLGESENEHKVNVMVIGATTKDLDSQLALTFRRRIPMVIELPPLYNRSINEKYEIIVEFFRMEAERLGIPINVKSDVVCGLLCYNCPGNIGQLRSDIQMACAKAYLKYVNENKKCITIGLAEFNNDVCESLYRKKYTYSGIKNYINNGISIQPGRKEVDIYDDTDSYILPNEIYGFIDQRFEELKRQGVEQNTIGKIMERELETHLKRTTSYLQKININMETQNISCLVGNEISSIVAKMSEIAEERLGSLDKSFYYCLALHLHATIQRVKQGKPIFNPELSRIKEEYHDEYLTAIEILKFAEEKLQIKFPESETGFIALYLRKKAINLKSPNGIVNIIIISHGHVASEMAKIVNSLIGQNFVDFVDIDFEEKTDTALKRSIELCERIHMGNGILILVDMGSAITFGELITKATNIPTRTINKVHTAMALDAAFTAINQNMTLEDLYMTLDNQSYYFKPKINNGQPVLITLCITGEGAAQQIKKFIENNFKEEIRQSNIEIIPICFIKYWDAINAIKKIQEENFLIGIIGTIDPAISNVPFLSIDKIFEEKGETLLRNLLFAGQNEYLVKTSIPVLNQIFDDKLILPQATFKSKNVVLDELSQLLLKYGYVQKGYLLGIYERERMDNTYLTGTIAIPHTFAKHVIKPGIAIATLQKPINWGNDQFVDKIFMIALPEASSLVFRFFYQVWADQNLMEKLMSCTDRHEFINHILECK</sequence>
<dbReference type="Gene3D" id="1.10.10.60">
    <property type="entry name" value="Homeodomain-like"/>
    <property type="match status" value="1"/>
</dbReference>
<dbReference type="Pfam" id="PF00158">
    <property type="entry name" value="Sigma54_activat"/>
    <property type="match status" value="1"/>
</dbReference>
<dbReference type="PROSITE" id="PS51372">
    <property type="entry name" value="PRD_2"/>
    <property type="match status" value="1"/>
</dbReference>
<dbReference type="GO" id="GO:0006355">
    <property type="term" value="P:regulation of DNA-templated transcription"/>
    <property type="evidence" value="ECO:0007669"/>
    <property type="project" value="InterPro"/>
</dbReference>
<dbReference type="InterPro" id="IPR002078">
    <property type="entry name" value="Sigma_54_int"/>
</dbReference>
<protein>
    <submittedName>
        <fullName evidence="8">Transcriptional regulator containing an AAA-type ATPase domain and a DNA-binding domain</fullName>
    </submittedName>
</protein>
<evidence type="ECO:0000256" key="2">
    <source>
        <dbReference type="ARBA" id="ARBA00022741"/>
    </source>
</evidence>
<dbReference type="SUPFAM" id="SSF63520">
    <property type="entry name" value="PTS-regulatory domain, PRD"/>
    <property type="match status" value="1"/>
</dbReference>
<dbReference type="SUPFAM" id="SSF55804">
    <property type="entry name" value="Phoshotransferase/anion transport protein"/>
    <property type="match status" value="1"/>
</dbReference>
<feature type="domain" description="Sigma-54 factor interaction" evidence="4">
    <location>
        <begin position="117"/>
        <end position="350"/>
    </location>
</feature>
<evidence type="ECO:0000313" key="8">
    <source>
        <dbReference type="EMBL" id="SEJ67838.1"/>
    </source>
</evidence>
<dbReference type="Pfam" id="PF00359">
    <property type="entry name" value="PTS_EIIA_2"/>
    <property type="match status" value="1"/>
</dbReference>